<dbReference type="NCBIfam" id="NF001325">
    <property type="entry name" value="PRK00259.1-3"/>
    <property type="match status" value="1"/>
</dbReference>
<evidence type="ECO:0000256" key="3">
    <source>
        <dbReference type="ARBA" id="ARBA00022989"/>
    </source>
</evidence>
<reference evidence="6 7" key="1">
    <citation type="submission" date="2024-07" db="EMBL/GenBank/DDBJ databases">
        <title>Uliginosibacterium flavum JJ3220;KACC:17644.</title>
        <authorList>
            <person name="Kim M.K."/>
        </authorList>
    </citation>
    <scope>NUCLEOTIDE SEQUENCE [LARGE SCALE GENOMIC DNA]</scope>
    <source>
        <strain evidence="6 7">KACC:17644</strain>
    </source>
</reference>
<protein>
    <recommendedName>
        <fullName evidence="5">Inner membrane-spanning protein YciB</fullName>
    </recommendedName>
</protein>
<evidence type="ECO:0000256" key="4">
    <source>
        <dbReference type="ARBA" id="ARBA00023136"/>
    </source>
</evidence>
<evidence type="ECO:0000256" key="2">
    <source>
        <dbReference type="ARBA" id="ARBA00022692"/>
    </source>
</evidence>
<keyword evidence="1 5" id="KW-1003">Cell membrane</keyword>
<comment type="function">
    <text evidence="5">Plays a role in cell envelope biogenesis, maintenance of cell envelope integrity and membrane homeostasis.</text>
</comment>
<dbReference type="HAMAP" id="MF_00189">
    <property type="entry name" value="YciB"/>
    <property type="match status" value="1"/>
</dbReference>
<keyword evidence="7" id="KW-1185">Reference proteome</keyword>
<keyword evidence="2 5" id="KW-0812">Transmembrane</keyword>
<gene>
    <name evidence="5" type="primary">yciB</name>
    <name evidence="6" type="ORF">ABXR19_15430</name>
</gene>
<evidence type="ECO:0000313" key="6">
    <source>
        <dbReference type="EMBL" id="MET7015580.1"/>
    </source>
</evidence>
<feature type="transmembrane region" description="Helical" evidence="5">
    <location>
        <begin position="180"/>
        <end position="199"/>
    </location>
</feature>
<evidence type="ECO:0000256" key="5">
    <source>
        <dbReference type="HAMAP-Rule" id="MF_00189"/>
    </source>
</evidence>
<dbReference type="EMBL" id="JBEWZI010000018">
    <property type="protein sequence ID" value="MET7015580.1"/>
    <property type="molecule type" value="Genomic_DNA"/>
</dbReference>
<feature type="transmembrane region" description="Helical" evidence="5">
    <location>
        <begin position="52"/>
        <end position="71"/>
    </location>
</feature>
<comment type="similarity">
    <text evidence="5">Belongs to the YciB family.</text>
</comment>
<accession>A0ABV2TNR3</accession>
<feature type="transmembrane region" description="Helical" evidence="5">
    <location>
        <begin position="109"/>
        <end position="126"/>
    </location>
</feature>
<organism evidence="6 7">
    <name type="scientific">Uliginosibacterium flavum</name>
    <dbReference type="NCBI Taxonomy" id="1396831"/>
    <lineage>
        <taxon>Bacteria</taxon>
        <taxon>Pseudomonadati</taxon>
        <taxon>Pseudomonadota</taxon>
        <taxon>Betaproteobacteria</taxon>
        <taxon>Rhodocyclales</taxon>
        <taxon>Zoogloeaceae</taxon>
        <taxon>Uliginosibacterium</taxon>
    </lineage>
</organism>
<dbReference type="Pfam" id="PF04279">
    <property type="entry name" value="IspA"/>
    <property type="match status" value="1"/>
</dbReference>
<comment type="caution">
    <text evidence="6">The sequence shown here is derived from an EMBL/GenBank/DDBJ whole genome shotgun (WGS) entry which is preliminary data.</text>
</comment>
<keyword evidence="3 5" id="KW-1133">Transmembrane helix</keyword>
<proteinExistence type="inferred from homology"/>
<comment type="subcellular location">
    <subcellularLocation>
        <location evidence="5">Cell inner membrane</location>
        <topology evidence="5">Multi-pass membrane protein</topology>
    </subcellularLocation>
</comment>
<dbReference type="RefSeq" id="WP_354602038.1">
    <property type="nucleotide sequence ID" value="NZ_JBEWZI010000018.1"/>
</dbReference>
<keyword evidence="4 5" id="KW-0472">Membrane</keyword>
<feature type="transmembrane region" description="Helical" evidence="5">
    <location>
        <begin position="78"/>
        <end position="97"/>
    </location>
</feature>
<keyword evidence="5" id="KW-0997">Cell inner membrane</keyword>
<name>A0ABV2TNR3_9RHOO</name>
<evidence type="ECO:0000256" key="1">
    <source>
        <dbReference type="ARBA" id="ARBA00022475"/>
    </source>
</evidence>
<dbReference type="InterPro" id="IPR006008">
    <property type="entry name" value="YciB"/>
</dbReference>
<dbReference type="PANTHER" id="PTHR36917">
    <property type="entry name" value="INTRACELLULAR SEPTATION PROTEIN A-RELATED"/>
    <property type="match status" value="1"/>
</dbReference>
<evidence type="ECO:0000313" key="7">
    <source>
        <dbReference type="Proteomes" id="UP001549691"/>
    </source>
</evidence>
<dbReference type="Proteomes" id="UP001549691">
    <property type="component" value="Unassembled WGS sequence"/>
</dbReference>
<sequence length="211" mass="23638">MKLLFDFFPVAFFYAAFQFAKHNKELAAQKASEWFGFMVSGGVVGPNEAPTVIATVVVVVAIMGQIVWLWARGKKIGTMSWITLGAALVFGGATVWFHNPAFIKWKFSIVYWLMATAFWLSPRLFGKNLLQAMIGDGVKLSDKGWHGLNLAWVGFFYFMGILNLVVAYNFSENTWFNFKLFGSMGLTLLFALAQALYLARHMKSETSAEDA</sequence>
<dbReference type="PANTHER" id="PTHR36917:SF1">
    <property type="entry name" value="INNER MEMBRANE-SPANNING PROTEIN YCIB"/>
    <property type="match status" value="1"/>
</dbReference>
<feature type="transmembrane region" description="Helical" evidence="5">
    <location>
        <begin position="147"/>
        <end position="168"/>
    </location>
</feature>